<feature type="transmembrane region" description="Helical" evidence="1">
    <location>
        <begin position="25"/>
        <end position="43"/>
    </location>
</feature>
<dbReference type="NCBIfam" id="NF041644">
    <property type="entry name" value="CBO0543_fam"/>
    <property type="match status" value="1"/>
</dbReference>
<name>A0A6L8UXC7_9BACL</name>
<keyword evidence="1" id="KW-0472">Membrane</keyword>
<evidence type="ECO:0000256" key="1">
    <source>
        <dbReference type="SAM" id="Phobius"/>
    </source>
</evidence>
<comment type="caution">
    <text evidence="2">The sequence shown here is derived from an EMBL/GenBank/DDBJ whole genome shotgun (WGS) entry which is preliminary data.</text>
</comment>
<dbReference type="InterPro" id="IPR048147">
    <property type="entry name" value="CBO0543-like"/>
</dbReference>
<keyword evidence="1" id="KW-1133">Transmembrane helix</keyword>
<dbReference type="AlphaFoldDB" id="A0A6L8UXC7"/>
<feature type="transmembrane region" description="Helical" evidence="1">
    <location>
        <begin position="119"/>
        <end position="137"/>
    </location>
</feature>
<feature type="transmembrane region" description="Helical" evidence="1">
    <location>
        <begin position="143"/>
        <end position="160"/>
    </location>
</feature>
<organism evidence="2 3">
    <name type="scientific">Paenibacillus silvestris</name>
    <dbReference type="NCBI Taxonomy" id="2606219"/>
    <lineage>
        <taxon>Bacteria</taxon>
        <taxon>Bacillati</taxon>
        <taxon>Bacillota</taxon>
        <taxon>Bacilli</taxon>
        <taxon>Bacillales</taxon>
        <taxon>Paenibacillaceae</taxon>
        <taxon>Paenibacillus</taxon>
    </lineage>
</organism>
<keyword evidence="1" id="KW-0812">Transmembrane</keyword>
<evidence type="ECO:0000313" key="3">
    <source>
        <dbReference type="Proteomes" id="UP000481087"/>
    </source>
</evidence>
<dbReference type="Proteomes" id="UP000481087">
    <property type="component" value="Unassembled WGS sequence"/>
</dbReference>
<reference evidence="2 3" key="1">
    <citation type="submission" date="2019-12" db="EMBL/GenBank/DDBJ databases">
        <title>Paenibacillus sp. nov. sp. isolated from soil.</title>
        <authorList>
            <person name="Kim J."/>
            <person name="Jeong S.E."/>
            <person name="Jung H.S."/>
            <person name="Jeon C.O."/>
        </authorList>
    </citation>
    <scope>NUCLEOTIDE SEQUENCE [LARGE SCALE GENOMIC DNA]</scope>
    <source>
        <strain evidence="2 3">5J-6</strain>
    </source>
</reference>
<dbReference type="RefSeq" id="WP_161407041.1">
    <property type="nucleotide sequence ID" value="NZ_WTUZ01000015.1"/>
</dbReference>
<sequence>MHVFVAIFIIWAAYRWGDWRNWQKYQPTMMYFAIGNLLYNYLCAERMLWTLSPDWFGDTCLTELIYTFIIFPATALLFLTNYPQGRMKVLFHYVQWVLIYGGVEYIYSLTGRIEYQYGWSLGWSVIFNLIMFPMLKLFSVKPLLAYGFSAVLTVFWMKMFHVSF</sequence>
<feature type="transmembrane region" description="Helical" evidence="1">
    <location>
        <begin position="64"/>
        <end position="83"/>
    </location>
</feature>
<keyword evidence="3" id="KW-1185">Reference proteome</keyword>
<evidence type="ECO:0000313" key="2">
    <source>
        <dbReference type="EMBL" id="MZQ82878.1"/>
    </source>
</evidence>
<accession>A0A6L8UXC7</accession>
<protein>
    <submittedName>
        <fullName evidence="2">Uncharacterized protein</fullName>
    </submittedName>
</protein>
<feature type="transmembrane region" description="Helical" evidence="1">
    <location>
        <begin position="89"/>
        <end position="107"/>
    </location>
</feature>
<dbReference type="EMBL" id="WTUZ01000015">
    <property type="protein sequence ID" value="MZQ82878.1"/>
    <property type="molecule type" value="Genomic_DNA"/>
</dbReference>
<gene>
    <name evidence="2" type="ORF">GQF01_12260</name>
</gene>
<proteinExistence type="predicted"/>